<evidence type="ECO:0000313" key="2">
    <source>
        <dbReference type="Proteomes" id="UP000226420"/>
    </source>
</evidence>
<evidence type="ECO:0008006" key="3">
    <source>
        <dbReference type="Google" id="ProtNLM"/>
    </source>
</evidence>
<dbReference type="AlphaFoldDB" id="A0AAJ4WDV8"/>
<comment type="caution">
    <text evidence="1">The sequence shown here is derived from an EMBL/GenBank/DDBJ whole genome shotgun (WGS) entry which is preliminary data.</text>
</comment>
<dbReference type="Proteomes" id="UP000226420">
    <property type="component" value="Unassembled WGS sequence"/>
</dbReference>
<dbReference type="EMBL" id="FOLW01000025">
    <property type="protein sequence ID" value="SFD50446.1"/>
    <property type="molecule type" value="Genomic_DNA"/>
</dbReference>
<protein>
    <recommendedName>
        <fullName evidence="3">DUF4123 domain-containing protein</fullName>
    </recommendedName>
</protein>
<dbReference type="RefSeq" id="WP_083399715.1">
    <property type="nucleotide sequence ID" value="NZ_FOLW01000025.1"/>
</dbReference>
<sequence length="335" mass="38602">MKTTTIIKTKFQQPGINDQALVITKALKAHFARHSNQCYLLLDPFLRNFIDDDLIYERIENKAITDVLIPHASVDKTRVPFIISLDLNKPEDNELLFHSVYESLFETHPKRIAMGEGRRFCGWLSASTATKLTDLSLYMGRVAIQRLSEDKTILLRLYDPAVMIQLWFLLSEVQRRILFGLVDDWSIITGEGELYTFPASEATLFGAHSLGLSPEQYKKISWIGAINRGLCFYRQLDNRPWISDLQVQKILFPLFERTQHYSFNSYDDINDLAIKALTVHPYFDKHPLLALRVTGMPSPVRYRDLIHGITQPEWTMIQNDCIASYGSLSDLLMKN</sequence>
<name>A0AAJ4WDV8_9GAMM</name>
<gene>
    <name evidence="1" type="ORF">SAMN02745723_1252</name>
</gene>
<reference evidence="1 2" key="1">
    <citation type="submission" date="2016-10" db="EMBL/GenBank/DDBJ databases">
        <authorList>
            <person name="Varghese N."/>
            <person name="Submissions S."/>
        </authorList>
    </citation>
    <scope>NUCLEOTIDE SEQUENCE [LARGE SCALE GENOMIC DNA]</scope>
    <source>
        <strain evidence="1 2">DSM 5563</strain>
    </source>
</reference>
<proteinExistence type="predicted"/>
<evidence type="ECO:0000313" key="1">
    <source>
        <dbReference type="EMBL" id="SFD50446.1"/>
    </source>
</evidence>
<accession>A0AAJ4WDV8</accession>
<organism evidence="1 2">
    <name type="scientific">Pragia fontium DSM 5563 = ATCC 49100</name>
    <dbReference type="NCBI Taxonomy" id="1122977"/>
    <lineage>
        <taxon>Bacteria</taxon>
        <taxon>Pseudomonadati</taxon>
        <taxon>Pseudomonadota</taxon>
        <taxon>Gammaproteobacteria</taxon>
        <taxon>Enterobacterales</taxon>
        <taxon>Budviciaceae</taxon>
        <taxon>Pragia</taxon>
    </lineage>
</organism>